<accession>A0ABY8G1T4</accession>
<evidence type="ECO:0000256" key="2">
    <source>
        <dbReference type="SAM" id="MobiDB-lite"/>
    </source>
</evidence>
<evidence type="ECO:0000256" key="1">
    <source>
        <dbReference type="SAM" id="Coils"/>
    </source>
</evidence>
<keyword evidence="1" id="KW-0175">Coiled coil</keyword>
<feature type="compositionally biased region" description="Acidic residues" evidence="2">
    <location>
        <begin position="1413"/>
        <end position="1422"/>
    </location>
</feature>
<feature type="region of interest" description="Disordered" evidence="2">
    <location>
        <begin position="1"/>
        <end position="47"/>
    </location>
</feature>
<feature type="region of interest" description="Disordered" evidence="2">
    <location>
        <begin position="316"/>
        <end position="344"/>
    </location>
</feature>
<organism evidence="3 4">
    <name type="scientific">Arcanobacterium canis</name>
    <dbReference type="NCBI Taxonomy" id="999183"/>
    <lineage>
        <taxon>Bacteria</taxon>
        <taxon>Bacillati</taxon>
        <taxon>Actinomycetota</taxon>
        <taxon>Actinomycetes</taxon>
        <taxon>Actinomycetales</taxon>
        <taxon>Actinomycetaceae</taxon>
        <taxon>Arcanobacterium</taxon>
    </lineage>
</organism>
<feature type="region of interest" description="Disordered" evidence="2">
    <location>
        <begin position="1384"/>
        <end position="1485"/>
    </location>
</feature>
<dbReference type="RefSeq" id="WP_278013016.1">
    <property type="nucleotide sequence ID" value="NZ_CP121208.1"/>
</dbReference>
<protein>
    <recommendedName>
        <fullName evidence="5">Part of AAA domain-containing protein</fullName>
    </recommendedName>
</protein>
<feature type="compositionally biased region" description="Basic and acidic residues" evidence="2">
    <location>
        <begin position="1401"/>
        <end position="1412"/>
    </location>
</feature>
<feature type="compositionally biased region" description="Basic and acidic residues" evidence="2">
    <location>
        <begin position="330"/>
        <end position="344"/>
    </location>
</feature>
<evidence type="ECO:0000313" key="3">
    <source>
        <dbReference type="EMBL" id="WFM83621.1"/>
    </source>
</evidence>
<feature type="compositionally biased region" description="Acidic residues" evidence="2">
    <location>
        <begin position="1459"/>
        <end position="1485"/>
    </location>
</feature>
<proteinExistence type="predicted"/>
<evidence type="ECO:0000313" key="4">
    <source>
        <dbReference type="Proteomes" id="UP001215216"/>
    </source>
</evidence>
<dbReference type="EMBL" id="CP121208">
    <property type="protein sequence ID" value="WFM83621.1"/>
    <property type="molecule type" value="Genomic_DNA"/>
</dbReference>
<keyword evidence="4" id="KW-1185">Reference proteome</keyword>
<feature type="compositionally biased region" description="Basic residues" evidence="2">
    <location>
        <begin position="1"/>
        <end position="11"/>
    </location>
</feature>
<name>A0ABY8G1T4_9ACTO</name>
<sequence length="1485" mass="161821">MSPFLRRKKSKSQAASEDVEPTPAENTPSRAPESGVETGSISPLTLAPRENRDALVNDVLRTWHEELSAYAREADEQALAQVHQSSVDLTHTHPTGSAVFYSHGVTKLSLLIREDRALAQAREALSHLRQRMNSMSASHGHAPLSLAFGHITWIEFPQAEALVADEYELTTELHLDEAEIENGPTASAETREPTVVSEPAIFRQIKLEFLEGDDALIQLQHRIEINPAVLRALRENGATGENIAQIRELAAAGDADSLLARLVDVARGFLPGFEFEERALLGLFARPERQMLEDLEAIAPYVRTSGIMAALAGDDETARLTSSPIPPGSPDDRAPEAERGAGDHDVDELHAVEAVASGRSFVLDTPPGSEKFSTLASIAADRAASGASVLFVPTDEGSAREFVAHMRHAGLEDLVLDLTDAEGAPRRIRTGMRLELPQFDIDETLDMRDKLVRVRKVLSEFVHDLHARDPEWNMSIHDLLEKLAALTADPNGPETRVRLGSEAVSMLHNEGLDSMKAKFAKAGEMGAFDQVYAGSAWAGTPISEMAEGTRAVEEARRLHEVSLRAVIAQSSRAAGETGLTQARTLQEWFEQVDVLCGVAQSLDTFLPEIFETSAMDMVIATGTKEWRVANGYQMKRRERRRFRRQAQDLVRPGVVVDDLHSELVRAQQRREIWRRYAVEGGWPRLPDGMGQIRVMREEVERDLSALSAHLGGEDLAGMPFEDLQERLAALVTDAEHMNFLPQRNAIVEELDRFGFGELLRDMIGRAVPAEDVSAELELAYASSVFELLITKSTVLAKLAPSDVANLLDHLRYLDQRHVRSLAAPVMLAAVKHGREVMREAKSDTLKLDEQLAERGVGGLHDLIAIYSRIVLASRPVWVAPPTVVAQLVPPMPWVDVAIVEATETESPAGMISALMRGRQVVVVGDIRRGASMERSAIGEFAKVLPVCELPANRAVYNALAARALMTHGYGDVLAPIPAANTISASHLIHVDGRGVPASGSEGAIESTQVEVDAAVDAVLAHAMSHPGESLAVIGVSTSHANRIRSAINLLAERSTDVRSLIAGQEPMVVCDLSGVRGVRRDHVILSVGFGKTVHGRVLHSFGVLQTSAGLRGLIDAIEAPRRELTVISSLEPGDIQKNRLSTAGPKLLADLLEAASGNGMEPICDTGDPEPLLADLKRRIEADGWVTALNFGYEGSTTIPLVVGHPDIPGTWAVAVVFDDEAYVAEQSLRRRDRYRVEMLEIRGWRVHQTFSTSLFIDPAGEAQQVGDLMREVVQRYRPSDVVVPELDDDGWAGVVENESVSDHAVSEVMPRVMARGPRPSVTPGLALAAYTDDQLDEMAQWIASDGVIRSDDEFVDVLRAELGLMRRGGQTDAVLGNVVRRCDQGQGQGQKGASTSQGKLKTETATEKQAEGEEETGADVEVELKDDAELEAEAEAELEHREAIEPGNTPEAVADAVYVEESEQGFELDDGLVLEEDNPTFEDR</sequence>
<feature type="coiled-coil region" evidence="1">
    <location>
        <begin position="111"/>
        <end position="138"/>
    </location>
</feature>
<reference evidence="3 4" key="1">
    <citation type="submission" date="2023-03" db="EMBL/GenBank/DDBJ databases">
        <title>Complete genome of Arcanobacterium canis strain DSM 25104 isolated in 2010 from a canine otitis externa in Germany.</title>
        <authorList>
            <person name="Borowiak M."/>
            <person name="Kreitlow A."/>
            <person name="Malorny B."/>
            <person name="Laemmler C."/>
            <person name="Prenger-Berninghoff E."/>
            <person name="Ploetz M."/>
            <person name="Abdulmawjood A."/>
        </authorList>
    </citation>
    <scope>NUCLEOTIDE SEQUENCE [LARGE SCALE GENOMIC DNA]</scope>
    <source>
        <strain evidence="3 4">DSM 25104</strain>
    </source>
</reference>
<dbReference type="Proteomes" id="UP001215216">
    <property type="component" value="Chromosome"/>
</dbReference>
<evidence type="ECO:0008006" key="5">
    <source>
        <dbReference type="Google" id="ProtNLM"/>
    </source>
</evidence>
<gene>
    <name evidence="3" type="ORF">P7079_01170</name>
</gene>